<accession>A0A8A3PIG9</accession>
<feature type="compositionally biased region" description="Low complexity" evidence="1">
    <location>
        <begin position="45"/>
        <end position="60"/>
    </location>
</feature>
<reference evidence="2" key="1">
    <citation type="submission" date="2020-10" db="EMBL/GenBank/DDBJ databases">
        <title>Genome Sequence of Monilinia vaccinii-corymbosi Sheds Light on Mummy Berry Disease Infection of Blueberry and Mating Type.</title>
        <authorList>
            <person name="Yow A.G."/>
            <person name="Zhang Y."/>
            <person name="Bansal K."/>
            <person name="Eacker S.M."/>
            <person name="Sullivan S."/>
            <person name="Liachko I."/>
            <person name="Cubeta M.A."/>
            <person name="Rollins J.A."/>
            <person name="Ashrafi H."/>
        </authorList>
    </citation>
    <scope>NUCLEOTIDE SEQUENCE</scope>
    <source>
        <strain evidence="2">RL-1</strain>
    </source>
</reference>
<dbReference type="AlphaFoldDB" id="A0A8A3PIG9"/>
<evidence type="ECO:0000256" key="1">
    <source>
        <dbReference type="SAM" id="MobiDB-lite"/>
    </source>
</evidence>
<evidence type="ECO:0000313" key="2">
    <source>
        <dbReference type="EMBL" id="QSZ34781.1"/>
    </source>
</evidence>
<feature type="region of interest" description="Disordered" evidence="1">
    <location>
        <begin position="28"/>
        <end position="121"/>
    </location>
</feature>
<organism evidence="2 3">
    <name type="scientific">Monilinia vaccinii-corymbosi</name>
    <dbReference type="NCBI Taxonomy" id="61207"/>
    <lineage>
        <taxon>Eukaryota</taxon>
        <taxon>Fungi</taxon>
        <taxon>Dikarya</taxon>
        <taxon>Ascomycota</taxon>
        <taxon>Pezizomycotina</taxon>
        <taxon>Leotiomycetes</taxon>
        <taxon>Helotiales</taxon>
        <taxon>Sclerotiniaceae</taxon>
        <taxon>Monilinia</taxon>
    </lineage>
</organism>
<dbReference type="EMBL" id="CP063409">
    <property type="protein sequence ID" value="QSZ34781.1"/>
    <property type="molecule type" value="Genomic_DNA"/>
</dbReference>
<name>A0A8A3PIG9_9HELO</name>
<dbReference type="Proteomes" id="UP000672032">
    <property type="component" value="Chromosome 5"/>
</dbReference>
<keyword evidence="3" id="KW-1185">Reference proteome</keyword>
<proteinExistence type="predicted"/>
<feature type="compositionally biased region" description="Low complexity" evidence="1">
    <location>
        <begin position="85"/>
        <end position="98"/>
    </location>
</feature>
<protein>
    <submittedName>
        <fullName evidence="2">Uncharacterized protein</fullName>
    </submittedName>
</protein>
<sequence length="121" mass="12133">MASENQVNETDEYDGLTIYTAMTPASTITATPTCDPMTPFNNNGAADASSSGPSSSLPPATITEASTGDAPKPKAGCTSKTPHQDATSDTISTAASSALRRNDGDGSAFPHGPDPTGAIIS</sequence>
<evidence type="ECO:0000313" key="3">
    <source>
        <dbReference type="Proteomes" id="UP000672032"/>
    </source>
</evidence>
<gene>
    <name evidence="2" type="ORF">DSL72_007639</name>
</gene>